<evidence type="ECO:0000313" key="2">
    <source>
        <dbReference type="Proteomes" id="UP000826212"/>
    </source>
</evidence>
<dbReference type="EMBL" id="CP081303">
    <property type="protein sequence ID" value="QZE15313.1"/>
    <property type="molecule type" value="Genomic_DNA"/>
</dbReference>
<organism evidence="1 2">
    <name type="scientific">Halosquirtibacter laminarini</name>
    <dbReference type="NCBI Taxonomy" id="3374600"/>
    <lineage>
        <taxon>Bacteria</taxon>
        <taxon>Pseudomonadati</taxon>
        <taxon>Bacteroidota</taxon>
        <taxon>Bacteroidia</taxon>
        <taxon>Marinilabiliales</taxon>
        <taxon>Prolixibacteraceae</taxon>
        <taxon>Halosquirtibacter</taxon>
    </lineage>
</organism>
<accession>A0AC61NHZ8</accession>
<gene>
    <name evidence="1" type="ORF">K4L44_05630</name>
</gene>
<dbReference type="Proteomes" id="UP000826212">
    <property type="component" value="Chromosome"/>
</dbReference>
<proteinExistence type="predicted"/>
<name>A0AC61NHZ8_9BACT</name>
<evidence type="ECO:0000313" key="1">
    <source>
        <dbReference type="EMBL" id="QZE15313.1"/>
    </source>
</evidence>
<keyword evidence="2" id="KW-1185">Reference proteome</keyword>
<sequence length="772" mass="84735">MKKVFLLFLSLHCLVQGYAKKQLPYQDASLPVHVRVEDLLARMTIEEKIGQLKQSELSHEIENGKFKKGAMERIFGGIGSGTLASPFIYSKEVASVYNEVQHYLVEETRLGIPGLLIAETLHGHLAVGATLFPQSIGLGATWNPELIHTMAQAIALEASSVGVRQALAPVLDLSKDHRYGRVEECYGEDPFLVSRMGVAYITGMQGGMKEDLPSNHVMCMAKHFAAYSVPNGGINLGPTSIGERELRSLHLKPFEAAVKEANVRAIMPSYNEIDGIPAHKNHFLLQDVLRNEWNFDGFVFSDYEGIDMLNYFHHAAKDRKSAALQSIQAGVDLEAPSDDCYKNLKVLVEEGTLDVKVIDRSVRYVLSTKFRAGLFDNPYVNTRHVESVVNKKEHIELALKIAEESIVLLKNENNTLPLDFEHASVSICGPNADQVQFGDYSYSKRNEDGVTVLEGLKKYVDADRILYTEGCGLTSLDHSGFAKAVENAKKSDVAIVVVGGTSATLSGVGWGGGTSEVNTCGEGFDRASLGLPGVQLDLVKEIQKTGKPVVVVMVNGRGYSTPWLKENVDAIVEAWYPGEQGGNAVAHILSGEVNPSGKLAVSLPKSAGHSMTNYNFKPSGRGYYHKPGSMTKPGRDYVFSNPKPLYPFGYGLSYTSFKLDRFEVNRSLYHLPDTITVEVEVKNTGSRDGKEVVQLYVNDMVSSVTTPVMELKGFKKVSLDEGENQIVSFHIPVKALSLIDKDLKEIVEPGEFMIMVGTSAESISYKKVITVE</sequence>
<keyword evidence="1" id="KW-0378">Hydrolase</keyword>
<protein>
    <submittedName>
        <fullName evidence="1">Glycoside hydrolase family 3 C-terminal domain-containing protein</fullName>
    </submittedName>
</protein>
<reference evidence="1" key="1">
    <citation type="submission" date="2021-08" db="EMBL/GenBank/DDBJ databases">
        <title>Novel anaerobic bacterium isolated from sea squirt in East Sea, Republic of Korea.</title>
        <authorList>
            <person name="Nguyen T.H."/>
            <person name="Li Z."/>
            <person name="Lee Y.-J."/>
            <person name="Ko J."/>
            <person name="Kim S.-G."/>
        </authorList>
    </citation>
    <scope>NUCLEOTIDE SEQUENCE</scope>
    <source>
        <strain evidence="1">KCTC 25031</strain>
    </source>
</reference>